<dbReference type="Pfam" id="PF00654">
    <property type="entry name" value="Voltage_CLC"/>
    <property type="match status" value="1"/>
</dbReference>
<keyword evidence="7" id="KW-1185">Reference proteome</keyword>
<evidence type="ECO:0000256" key="2">
    <source>
        <dbReference type="ARBA" id="ARBA00022692"/>
    </source>
</evidence>
<dbReference type="InterPro" id="IPR014743">
    <property type="entry name" value="Cl-channel_core"/>
</dbReference>
<evidence type="ECO:0000256" key="4">
    <source>
        <dbReference type="ARBA" id="ARBA00023136"/>
    </source>
</evidence>
<evidence type="ECO:0000256" key="5">
    <source>
        <dbReference type="SAM" id="Phobius"/>
    </source>
</evidence>
<keyword evidence="4 5" id="KW-0472">Membrane</keyword>
<evidence type="ECO:0000313" key="7">
    <source>
        <dbReference type="Proteomes" id="UP000645007"/>
    </source>
</evidence>
<protein>
    <submittedName>
        <fullName evidence="6">Chloride channel protein</fullName>
    </submittedName>
</protein>
<feature type="transmembrane region" description="Helical" evidence="5">
    <location>
        <begin position="373"/>
        <end position="394"/>
    </location>
</feature>
<comment type="caution">
    <text evidence="6">The sequence shown here is derived from an EMBL/GenBank/DDBJ whole genome shotgun (WGS) entry which is preliminary data.</text>
</comment>
<evidence type="ECO:0000256" key="3">
    <source>
        <dbReference type="ARBA" id="ARBA00022989"/>
    </source>
</evidence>
<sequence length="401" mass="44837">MKFKLEYWKINIGIYAIIWSLIIGILTAGYLNLVNWVINIIWNEFFSSPTEFKTWYPFIICLPFGFLIGFLSHKLGNYPLTIEEVLTTVRMRGKLDYHNWWKSFTLGLLVLGAGGSVGPEASTTVLTSSMINWLGDRLRWSIFCHHNGQENNIWQDRLNRHQLESAPLFSQLFRSKKQKNLIVSFLVIIGILGAAIVFKLFPEEGVFGIHHHTINWQWENLLTAIPIMIVGIAFGWLFIRLENWSALIINVKLSKVWQGGIFGLILATCSLLSNDILFSGEFRIVPFSHEALTLSVPLLLSIAFVKAVVTNLGFAMGWRGGTIFPAIFSSLAIGCACALVLPGDVRVNAVIVLATSLTVILGKPLLTSILLILLVPIELTPVIITVSIATNWSVKKFLPSS</sequence>
<evidence type="ECO:0000313" key="6">
    <source>
        <dbReference type="EMBL" id="MBD8085125.1"/>
    </source>
</evidence>
<gene>
    <name evidence="6" type="ORF">HUK45_02410</name>
</gene>
<feature type="transmembrane region" description="Helical" evidence="5">
    <location>
        <begin position="54"/>
        <end position="71"/>
    </location>
</feature>
<name>A0ABR8ZIK7_9LACO</name>
<dbReference type="CDD" id="cd00400">
    <property type="entry name" value="Voltage_gated_ClC"/>
    <property type="match status" value="1"/>
</dbReference>
<dbReference type="Proteomes" id="UP000645007">
    <property type="component" value="Unassembled WGS sequence"/>
</dbReference>
<dbReference type="Gene3D" id="1.10.3080.10">
    <property type="entry name" value="Clc chloride channel"/>
    <property type="match status" value="1"/>
</dbReference>
<feature type="transmembrane region" description="Helical" evidence="5">
    <location>
        <begin position="221"/>
        <end position="239"/>
    </location>
</feature>
<comment type="subcellular location">
    <subcellularLocation>
        <location evidence="1">Membrane</location>
        <topology evidence="1">Multi-pass membrane protein</topology>
    </subcellularLocation>
</comment>
<keyword evidence="3 5" id="KW-1133">Transmembrane helix</keyword>
<dbReference type="EMBL" id="JABUXR010000003">
    <property type="protein sequence ID" value="MBD8085125.1"/>
    <property type="molecule type" value="Genomic_DNA"/>
</dbReference>
<proteinExistence type="predicted"/>
<feature type="transmembrane region" description="Helical" evidence="5">
    <location>
        <begin position="12"/>
        <end position="34"/>
    </location>
</feature>
<reference evidence="6 7" key="1">
    <citation type="submission" date="2020-06" db="EMBL/GenBank/DDBJ databases">
        <title>Limosilactobacillus sp. nov.</title>
        <authorList>
            <person name="Ksiezarek M."/>
            <person name="Goncalves Ribeiro T."/>
            <person name="Rocha J."/>
            <person name="Grosso F."/>
            <person name="Peixe L."/>
        </authorList>
    </citation>
    <scope>NUCLEOTIDE SEQUENCE [LARGE SCALE GENOMIC DNA]</scope>
    <source>
        <strain evidence="7">c9Ua_26_M</strain>
    </source>
</reference>
<keyword evidence="2 5" id="KW-0812">Transmembrane</keyword>
<dbReference type="SUPFAM" id="SSF81340">
    <property type="entry name" value="Clc chloride channel"/>
    <property type="match status" value="1"/>
</dbReference>
<accession>A0ABR8ZIK7</accession>
<organism evidence="6 7">
    <name type="scientific">Limosilactobacillus urinaemulieris</name>
    <dbReference type="NCBI Taxonomy" id="2742600"/>
    <lineage>
        <taxon>Bacteria</taxon>
        <taxon>Bacillati</taxon>
        <taxon>Bacillota</taxon>
        <taxon>Bacilli</taxon>
        <taxon>Lactobacillales</taxon>
        <taxon>Lactobacillaceae</taxon>
        <taxon>Limosilactobacillus</taxon>
    </lineage>
</organism>
<dbReference type="RefSeq" id="WP_191910931.1">
    <property type="nucleotide sequence ID" value="NZ_JABUXR010000003.1"/>
</dbReference>
<feature type="transmembrane region" description="Helical" evidence="5">
    <location>
        <begin position="181"/>
        <end position="201"/>
    </location>
</feature>
<dbReference type="PANTHER" id="PTHR43427">
    <property type="entry name" value="CHLORIDE CHANNEL PROTEIN CLC-E"/>
    <property type="match status" value="1"/>
</dbReference>
<feature type="transmembrane region" description="Helical" evidence="5">
    <location>
        <begin position="291"/>
        <end position="309"/>
    </location>
</feature>
<dbReference type="PANTHER" id="PTHR43427:SF12">
    <property type="entry name" value="CHLORIDE TRANSPORTER"/>
    <property type="match status" value="1"/>
</dbReference>
<dbReference type="InterPro" id="IPR001807">
    <property type="entry name" value="ClC"/>
</dbReference>
<feature type="transmembrane region" description="Helical" evidence="5">
    <location>
        <begin position="321"/>
        <end position="341"/>
    </location>
</feature>
<dbReference type="InterPro" id="IPR050368">
    <property type="entry name" value="ClC-type_chloride_channel"/>
</dbReference>
<feature type="transmembrane region" description="Helical" evidence="5">
    <location>
        <begin position="260"/>
        <end position="279"/>
    </location>
</feature>
<evidence type="ECO:0000256" key="1">
    <source>
        <dbReference type="ARBA" id="ARBA00004141"/>
    </source>
</evidence>